<reference evidence="1" key="5">
    <citation type="journal article" date="2017" name="Genome Announc.">
        <title>Complete Circularized Genome Sequences of Four Strains of Elizabethkingia anophelis, Including Two Novel Strains Isolated from Wild-Caught Anopheles sinensis.</title>
        <authorList>
            <person name="Pei D."/>
            <person name="Nicholson A.C."/>
            <person name="Jiang J."/>
            <person name="Chen H."/>
            <person name="Whitney A.M."/>
            <person name="Villarma A."/>
            <person name="Bell M."/>
            <person name="Humrighouse B."/>
            <person name="Rowe L.A."/>
            <person name="Sheth M."/>
            <person name="Batra D."/>
            <person name="Juieng P."/>
            <person name="Loparev V.N."/>
            <person name="McQuiston J.R."/>
            <person name="Lan Y."/>
            <person name="Ma Y."/>
            <person name="Xu J."/>
        </authorList>
    </citation>
    <scope>NUCLEOTIDE SEQUENCE</scope>
</reference>
<reference evidence="1" key="2">
    <citation type="journal article" date="2014" name="PLoS ONE">
        <title>Insights from the genome annotation of Elizabethkingia anophelis from the malaria vector Anopheles gambiae.</title>
        <authorList>
            <person name="Kukutla P."/>
            <person name="Lindberg B.G."/>
            <person name="Pei D."/>
            <person name="Rayl M."/>
            <person name="Yu W."/>
            <person name="Steritz M."/>
            <person name="Faye I."/>
            <person name="Xu J."/>
        </authorList>
    </citation>
    <scope>NUCLEOTIDE SEQUENCE</scope>
</reference>
<organism evidence="1">
    <name type="scientific">Elizabethkingia anophelis</name>
    <dbReference type="NCBI Taxonomy" id="1117645"/>
    <lineage>
        <taxon>Bacteria</taxon>
        <taxon>Pseudomonadati</taxon>
        <taxon>Bacteroidota</taxon>
        <taxon>Flavobacteriia</taxon>
        <taxon>Flavobacteriales</taxon>
        <taxon>Weeksellaceae</taxon>
        <taxon>Elizabethkingia</taxon>
    </lineage>
</organism>
<sequence>MFTKLFKDLLNSCTSKNLTTHPENDIVDPAIEKIHIAE</sequence>
<reference evidence="1" key="1">
    <citation type="journal article" date="2014" name="Genome Biol. Evol.">
        <title>Comparative genomic analysis of malaria mosquito vector-associated novel pathogen Elizabethkingia anophelis.</title>
        <authorList>
            <person name="Teo J."/>
            <person name="Tan S.Y."/>
            <person name="Liu Y."/>
            <person name="Tay M."/>
            <person name="Ding Y."/>
            <person name="Li Y."/>
            <person name="Kjelleberg S."/>
            <person name="Givskov M."/>
            <person name="Lin R.T."/>
            <person name="Yang L."/>
        </authorList>
    </citation>
    <scope>NUCLEOTIDE SEQUENCE</scope>
</reference>
<reference evidence="1" key="8">
    <citation type="journal article" date="2018" name="J. ISSAAS">
        <title>In Silico Identification of Three Types of Integrative and Conjugative Elements (ICEs) in Elizabethkingia anophelis Strains Isolated from Around the World.</title>
        <authorList>
            <person name="Xu J."/>
            <person name="Pei D."/>
            <person name="Nicholson A."/>
            <person name="Lan Y."/>
            <person name="Xia Q."/>
        </authorList>
    </citation>
    <scope>NUCLEOTIDE SEQUENCE</scope>
</reference>
<proteinExistence type="predicted"/>
<reference evidence="1" key="6">
    <citation type="journal article" date="2017" name="Nat. Commun.">
        <title>Evolutionary dynamics and genomic features of the Elizabethkingia anophelis 2015 to 2016 Wisconsin outbreak strain.</title>
        <authorList>
            <person name="Perrin A."/>
            <person name="Larsonneur E."/>
            <person name="Nicholson A.C."/>
            <person name="Edwards D.J."/>
            <person name="Gundlach K.M."/>
            <person name="Whitney A.M."/>
            <person name="Gulvik C.A."/>
            <person name="Bell M.E."/>
            <person name="Rendueles O."/>
            <person name="Cury J."/>
            <person name="Hugon P."/>
            <person name="Clermont D."/>
            <person name="Enouf V."/>
            <person name="Loparev V."/>
            <person name="Juieng P."/>
            <person name="Monson T."/>
            <person name="Warshauer D."/>
            <person name="Elbadawi L.I."/>
            <person name="Walters M.S."/>
            <person name="Crist M.B."/>
            <person name="Noble-Wang J."/>
            <person name="Borlaug G."/>
            <person name="Rocha E.P.C."/>
            <person name="Criscuolo A."/>
            <person name="Touchon M."/>
            <person name="Davis J.P."/>
            <person name="Holt K.E."/>
            <person name="McQuiston J.R."/>
            <person name="Brisse S."/>
        </authorList>
    </citation>
    <scope>NUCLEOTIDE SEQUENCE</scope>
</reference>
<dbReference type="EMBL" id="BK010621">
    <property type="protein sequence ID" value="DAC76327.1"/>
    <property type="molecule type" value="Genomic_DNA"/>
</dbReference>
<name>A0A455ZFV7_9FLAO</name>
<evidence type="ECO:0000313" key="1">
    <source>
        <dbReference type="EMBL" id="DAC75555.1"/>
    </source>
</evidence>
<protein>
    <submittedName>
        <fullName evidence="1">Uncharacterized protein</fullName>
    </submittedName>
</protein>
<dbReference type="AlphaFoldDB" id="A0A455ZFV7"/>
<reference evidence="1" key="7">
    <citation type="journal article" date="2017" name="Sci. Rep.">
        <title>Genomic features, phylogenetic relationships, and comparative genomics of Elizabethkingia anophelis strain EM361-97 isolated in Taiwan.</title>
        <authorList>
            <person name="Lin J.N."/>
            <person name="Lai C.H."/>
            <person name="Yang C.H."/>
            <person name="Huang Y.H."/>
            <person name="Lin H.H."/>
        </authorList>
    </citation>
    <scope>NUCLEOTIDE SEQUENCE</scope>
</reference>
<gene>
    <name evidence="1" type="primary">ICEEaIII(2)_R26_11408_11524</name>
</gene>
<dbReference type="EMBL" id="BK010607">
    <property type="protein sequence ID" value="DAC75555.1"/>
    <property type="molecule type" value="Genomic_DNA"/>
</dbReference>
<reference evidence="1" key="3">
    <citation type="journal article" date="2016" name="Genome Announc.">
        <title>Complete Genome Sequences of Four Strains from the 2015-2016 Elizabethkingia anophelis Outbreak.</title>
        <authorList>
            <person name="Nicholson A.C."/>
            <person name="Whitney A.M."/>
            <person name="Emery B.D."/>
            <person name="Bell M.E."/>
            <person name="Gartin J.T."/>
            <person name="Humrighouse B.W."/>
            <person name="Loparev V.N."/>
            <person name="Batra D."/>
            <person name="Sheth M."/>
            <person name="Rowe L.A."/>
            <person name="Juieng P."/>
            <person name="Knipe K."/>
            <person name="Gulvik C."/>
            <person name="McQuiston J.R."/>
        </authorList>
    </citation>
    <scope>NUCLEOTIDE SEQUENCE</scope>
</reference>
<reference evidence="1" key="4">
    <citation type="journal article" date="2016" name="Sci. Rep.">
        <title>Genomic epidemiology and global diversity of the emerging bacterial pathogen Elizabethkingia anophelis.</title>
        <authorList>
            <person name="Breurec S."/>
            <person name="Criscuolo A."/>
            <person name="Diancourt L."/>
            <person name="Rendueles O."/>
            <person name="Vandenbogaert M."/>
            <person name="Passet V."/>
            <person name="Caro V."/>
            <person name="Rocha E.P."/>
            <person name="Touchon M."/>
            <person name="Brisse S."/>
        </authorList>
    </citation>
    <scope>NUCLEOTIDE SEQUENCE</scope>
</reference>
<accession>A0A455ZFV7</accession>